<keyword evidence="2" id="KW-1185">Reference proteome</keyword>
<accession>A0A0P1AM86</accession>
<dbReference type="Proteomes" id="UP000054928">
    <property type="component" value="Unassembled WGS sequence"/>
</dbReference>
<evidence type="ECO:0000313" key="1">
    <source>
        <dbReference type="EMBL" id="CEG42142.1"/>
    </source>
</evidence>
<dbReference type="OMA" id="RCIFGFE"/>
<dbReference type="EMBL" id="CCYD01000610">
    <property type="protein sequence ID" value="CEG42142.1"/>
    <property type="molecule type" value="Genomic_DNA"/>
</dbReference>
<dbReference type="AlphaFoldDB" id="A0A0P1AM86"/>
<evidence type="ECO:0000313" key="2">
    <source>
        <dbReference type="Proteomes" id="UP000054928"/>
    </source>
</evidence>
<name>A0A0P1AM86_PLAHL</name>
<protein>
    <submittedName>
        <fullName evidence="1">Uncharacterized protein</fullName>
    </submittedName>
</protein>
<sequence length="156" mass="17427">MSASALKQSVVRNDDFPKEAVFQHQFMATLARHTTSTCYICPELSRVFPTSPGQPSTRIDGEIDFYLNGSLRWGIELLVNGDKIGEHMSRFAAGGKYAALAAKEYVIIDFRGNKCGISTKVARKAERITAFFKLGDFSKCRCIFGFEDEELISLKQ</sequence>
<reference evidence="2" key="1">
    <citation type="submission" date="2014-09" db="EMBL/GenBank/DDBJ databases">
        <authorList>
            <person name="Sharma Rahul"/>
            <person name="Thines Marco"/>
        </authorList>
    </citation>
    <scope>NUCLEOTIDE SEQUENCE [LARGE SCALE GENOMIC DNA]</scope>
</reference>
<proteinExistence type="predicted"/>
<dbReference type="RefSeq" id="XP_024578511.1">
    <property type="nucleotide sequence ID" value="XM_024727989.1"/>
</dbReference>
<organism evidence="1 2">
    <name type="scientific">Plasmopara halstedii</name>
    <name type="common">Downy mildew of sunflower</name>
    <dbReference type="NCBI Taxonomy" id="4781"/>
    <lineage>
        <taxon>Eukaryota</taxon>
        <taxon>Sar</taxon>
        <taxon>Stramenopiles</taxon>
        <taxon>Oomycota</taxon>
        <taxon>Peronosporomycetes</taxon>
        <taxon>Peronosporales</taxon>
        <taxon>Peronosporaceae</taxon>
        <taxon>Plasmopara</taxon>
    </lineage>
</organism>
<dbReference type="OrthoDB" id="67991at2759"/>
<dbReference type="GeneID" id="36407496"/>